<feature type="chain" id="PRO_5046322843" evidence="4">
    <location>
        <begin position="22"/>
        <end position="594"/>
    </location>
</feature>
<comment type="similarity">
    <text evidence="1">Belongs to the glycosyl hydrolase 63 family.</text>
</comment>
<comment type="caution">
    <text evidence="6">The sequence shown here is derived from an EMBL/GenBank/DDBJ whole genome shotgun (WGS) entry which is preliminary data.</text>
</comment>
<keyword evidence="7" id="KW-1185">Reference proteome</keyword>
<evidence type="ECO:0000256" key="4">
    <source>
        <dbReference type="SAM" id="SignalP"/>
    </source>
</evidence>
<keyword evidence="2" id="KW-0378">Hydrolase</keyword>
<protein>
    <submittedName>
        <fullName evidence="6">Amylo-alpha-1,6-glucosidase</fullName>
    </submittedName>
</protein>
<dbReference type="InterPro" id="IPR054491">
    <property type="entry name" value="MGH1-like_GH"/>
</dbReference>
<dbReference type="InterPro" id="IPR012341">
    <property type="entry name" value="6hp_glycosidase-like_sf"/>
</dbReference>
<proteinExistence type="inferred from homology"/>
<keyword evidence="4" id="KW-0732">Signal</keyword>
<evidence type="ECO:0000313" key="7">
    <source>
        <dbReference type="Proteomes" id="UP001597344"/>
    </source>
</evidence>
<reference evidence="7" key="1">
    <citation type="journal article" date="2019" name="Int. J. Syst. Evol. Microbiol.">
        <title>The Global Catalogue of Microorganisms (GCM) 10K type strain sequencing project: providing services to taxonomists for standard genome sequencing and annotation.</title>
        <authorList>
            <consortium name="The Broad Institute Genomics Platform"/>
            <consortium name="The Broad Institute Genome Sequencing Center for Infectious Disease"/>
            <person name="Wu L."/>
            <person name="Ma J."/>
        </authorList>
    </citation>
    <scope>NUCLEOTIDE SEQUENCE [LARGE SCALE GENOMIC DNA]</scope>
    <source>
        <strain evidence="7">DT92</strain>
    </source>
</reference>
<evidence type="ECO:0000256" key="3">
    <source>
        <dbReference type="ARBA" id="ARBA00023295"/>
    </source>
</evidence>
<accession>A0ABW5B2W0</accession>
<dbReference type="InterPro" id="IPR004888">
    <property type="entry name" value="Glycoside_hydrolase_63"/>
</dbReference>
<feature type="signal peptide" evidence="4">
    <location>
        <begin position="1"/>
        <end position="21"/>
    </location>
</feature>
<evidence type="ECO:0000259" key="5">
    <source>
        <dbReference type="Pfam" id="PF22422"/>
    </source>
</evidence>
<dbReference type="PANTHER" id="PTHR10412:SF11">
    <property type="entry name" value="MANNOSYL-OLIGOSACCHARIDE GLUCOSIDASE"/>
    <property type="match status" value="1"/>
</dbReference>
<evidence type="ECO:0000313" key="6">
    <source>
        <dbReference type="EMBL" id="MFD2188481.1"/>
    </source>
</evidence>
<dbReference type="Proteomes" id="UP001597344">
    <property type="component" value="Unassembled WGS sequence"/>
</dbReference>
<organism evidence="6 7">
    <name type="scientific">Aquimarina celericrescens</name>
    <dbReference type="NCBI Taxonomy" id="1964542"/>
    <lineage>
        <taxon>Bacteria</taxon>
        <taxon>Pseudomonadati</taxon>
        <taxon>Bacteroidota</taxon>
        <taxon>Flavobacteriia</taxon>
        <taxon>Flavobacteriales</taxon>
        <taxon>Flavobacteriaceae</taxon>
        <taxon>Aquimarina</taxon>
    </lineage>
</organism>
<dbReference type="PANTHER" id="PTHR10412">
    <property type="entry name" value="MANNOSYL-OLIGOSACCHARIDE GLUCOSIDASE"/>
    <property type="match status" value="1"/>
</dbReference>
<sequence>MKLRTIQKSFTLLLFSGCSFAFCQEEQMSFSLKTVPFSQSGSFYTIKEVHNEPGTLEITTAKRSAVTYRWDPDPAWSNNIFKIRLIRDGKLVPYHTSTSPWQLVLKPKSGRGQVKITFNTSEDFLFQIQDIDVALESYRSLKGQYQRSEKEAGFVPHFSKATAQLKIFGEGAIKIQDKSLIIQDDAQLAALRLSDFPKPWEAQTPNYQEKVKKLKNEWGDWMSKAPKAPKDLERTRDIAWYIMRNMIVGPYNNYSRKTILMSKMGMNQIWAWDNCINAVSVAKANPKLAWDQIQIFFDKQTETGMIPDPINDYHNQYGFTKPPIQGWAILKMIEIQGEATALPYIKEVYEPMKRYIDWWFINRDINKNGLLEYFDGVDSGWDNATVFDKGCPIEGPDLAAHMIIQFQAMEKMAEMLQKPEEANQWKERQKSHLTLLLDRFLNKNNRFEYPLIRESIHETEENYSLIRYIPLELGDLLPKSVIESLSQDLLPDGNYMTEHGLASESPKSKKYIPDGYWRGPIWAPSTLLIFDGLVKAGKSKQAKNIAEKFCTMVASDNGFYENYNALTGEGLRDKGYTWTAASFLIMAEWLARNK</sequence>
<dbReference type="Gene3D" id="1.50.10.10">
    <property type="match status" value="1"/>
</dbReference>
<name>A0ABW5B2W0_9FLAO</name>
<evidence type="ECO:0000256" key="2">
    <source>
        <dbReference type="ARBA" id="ARBA00022801"/>
    </source>
</evidence>
<keyword evidence="3" id="KW-0326">Glycosidase</keyword>
<dbReference type="EMBL" id="JBHUHY010000017">
    <property type="protein sequence ID" value="MFD2188481.1"/>
    <property type="molecule type" value="Genomic_DNA"/>
</dbReference>
<feature type="domain" description="Mannosylglycerate hydrolase MGH1-like glycoside hydrolase" evidence="5">
    <location>
        <begin position="268"/>
        <end position="579"/>
    </location>
</feature>
<dbReference type="InterPro" id="IPR008928">
    <property type="entry name" value="6-hairpin_glycosidase_sf"/>
</dbReference>
<dbReference type="RefSeq" id="WP_378321515.1">
    <property type="nucleotide sequence ID" value="NZ_JBHUHY010000017.1"/>
</dbReference>
<dbReference type="Pfam" id="PF22422">
    <property type="entry name" value="MGH1-like_GH"/>
    <property type="match status" value="1"/>
</dbReference>
<gene>
    <name evidence="6" type="ORF">ACFSJT_16865</name>
</gene>
<dbReference type="SUPFAM" id="SSF48208">
    <property type="entry name" value="Six-hairpin glycosidases"/>
    <property type="match status" value="1"/>
</dbReference>
<evidence type="ECO:0000256" key="1">
    <source>
        <dbReference type="ARBA" id="ARBA00010833"/>
    </source>
</evidence>